<dbReference type="Proteomes" id="UP001652582">
    <property type="component" value="Chromosome 7"/>
</dbReference>
<dbReference type="InterPro" id="IPR051061">
    <property type="entry name" value="Zinc_finger_trans_reg"/>
</dbReference>
<dbReference type="Gene3D" id="3.30.160.60">
    <property type="entry name" value="Classic Zinc Finger"/>
    <property type="match status" value="6"/>
</dbReference>
<dbReference type="PANTHER" id="PTHR46179">
    <property type="entry name" value="ZINC FINGER PROTEIN"/>
    <property type="match status" value="1"/>
</dbReference>
<dbReference type="PANTHER" id="PTHR46179:SF25">
    <property type="entry name" value="METAL RESPONSE ELEMENT-BINDING TRANSCRIPTION FACTOR-1, ISOFORM C"/>
    <property type="match status" value="1"/>
</dbReference>
<dbReference type="InterPro" id="IPR036236">
    <property type="entry name" value="Znf_C2H2_sf"/>
</dbReference>
<feature type="domain" description="C2H2-type" evidence="2">
    <location>
        <begin position="233"/>
        <end position="262"/>
    </location>
</feature>
<dbReference type="PROSITE" id="PS50157">
    <property type="entry name" value="ZINC_FINGER_C2H2_2"/>
    <property type="match status" value="6"/>
</dbReference>
<feature type="domain" description="C2H2-type" evidence="2">
    <location>
        <begin position="114"/>
        <end position="143"/>
    </location>
</feature>
<evidence type="ECO:0000256" key="1">
    <source>
        <dbReference type="PROSITE-ProRule" id="PRU00042"/>
    </source>
</evidence>
<dbReference type="KEGG" id="bany:112045192"/>
<evidence type="ECO:0000259" key="2">
    <source>
        <dbReference type="PROSITE" id="PS50157"/>
    </source>
</evidence>
<evidence type="ECO:0000313" key="4">
    <source>
        <dbReference type="RefSeq" id="XP_023937050.2"/>
    </source>
</evidence>
<evidence type="ECO:0000313" key="3">
    <source>
        <dbReference type="Proteomes" id="UP001652582"/>
    </source>
</evidence>
<proteinExistence type="predicted"/>
<dbReference type="PROSITE" id="PS00028">
    <property type="entry name" value="ZINC_FINGER_C2H2_1"/>
    <property type="match status" value="6"/>
</dbReference>
<dbReference type="Pfam" id="PF00096">
    <property type="entry name" value="zf-C2H2"/>
    <property type="match status" value="4"/>
</dbReference>
<dbReference type="SUPFAM" id="SSF57667">
    <property type="entry name" value="beta-beta-alpha zinc fingers"/>
    <property type="match status" value="4"/>
</dbReference>
<sequence length="779" mass="86326">MAAWLDDSSCSEIPTQSNLESLLSETFVPDDNSDKTFDSFIKEFECLTEHFQVKSESKSVTSESKAIQDVCTENVFKEVSSSNDKLQDVPKSEVESQPLNDNNARKVEFNNSRYNCEFEGCQRTYSTSGNLRTHMKTHKGEYRFICPMESCGKAFLTSYSLKIHVRAHTKTKPFACDIGSCNKAFNTLYRLRAHQRLHSGDTFNCKAEGCSKFFTTLSDLKKHIRTHTQERPYKCLMDGCGKSFTASHHLKAHARTHSGSRPHACAAPGCGKLFSTPTSLRAHVRKHQIEAETPTVEVIENEPAKPVNDVMVWDSLLESFGRITTESNSTDGSLEDITSVDPLSNTNMDITELLFDNATNNTKFDDNIAVDYDLSNLEVLSPFDVNKIDKKDDNDNSWVVDNIPPISLSTPKMEVESKAMQLALANEIEIQAPWIDVTALASSILETPVSIKESGPESIFTLATFVPTHMQSYIDLSTEAVPTANLLTQSSFHLDTPNILDVSDKVFNDSELVTNHDVSKIDADIDFLKTTADIIDDRSLNTPSPSRVQQSIEINPSNSVLFNTDLALEDTLLFDNEPPSDMYVVKTENVFGKKTKNPLEQLAADAGICSCTECKCGPNSGECRNCQNHEPPPKPVGCGDDKCSCGVDCECDHAEMKCAVGCGRATDTNHNTFLHYHKRHNNSNLEDFGVYTHECDESLLGIIDSIKCPCNGSTDGKCSSECSEPGKSCSKSDTSHDLHKKSCCVTICFKKLDAFKQFLNDPNVLNAIKVKNFNLTTSF</sequence>
<protein>
    <submittedName>
        <fullName evidence="4">Uncharacterized protein LOC112045192 isoform X1</fullName>
    </submittedName>
</protein>
<feature type="domain" description="C2H2-type" evidence="2">
    <location>
        <begin position="174"/>
        <end position="203"/>
    </location>
</feature>
<dbReference type="GO" id="GO:0008270">
    <property type="term" value="F:zinc ion binding"/>
    <property type="evidence" value="ECO:0007669"/>
    <property type="project" value="UniProtKB-KW"/>
</dbReference>
<accession>A0A6J1MND1</accession>
<organism evidence="3 4">
    <name type="scientific">Bicyclus anynana</name>
    <name type="common">Squinting bush brown butterfly</name>
    <dbReference type="NCBI Taxonomy" id="110368"/>
    <lineage>
        <taxon>Eukaryota</taxon>
        <taxon>Metazoa</taxon>
        <taxon>Ecdysozoa</taxon>
        <taxon>Arthropoda</taxon>
        <taxon>Hexapoda</taxon>
        <taxon>Insecta</taxon>
        <taxon>Pterygota</taxon>
        <taxon>Neoptera</taxon>
        <taxon>Endopterygota</taxon>
        <taxon>Lepidoptera</taxon>
        <taxon>Glossata</taxon>
        <taxon>Ditrysia</taxon>
        <taxon>Papilionoidea</taxon>
        <taxon>Nymphalidae</taxon>
        <taxon>Satyrinae</taxon>
        <taxon>Satyrini</taxon>
        <taxon>Mycalesina</taxon>
        <taxon>Bicyclus</taxon>
    </lineage>
</organism>
<dbReference type="GeneID" id="112045192"/>
<gene>
    <name evidence="4" type="primary">LOC112045192</name>
</gene>
<feature type="domain" description="C2H2-type" evidence="2">
    <location>
        <begin position="263"/>
        <end position="292"/>
    </location>
</feature>
<keyword evidence="3" id="KW-1185">Reference proteome</keyword>
<name>A0A6J1MND1_BICAN</name>
<feature type="domain" description="C2H2-type" evidence="2">
    <location>
        <begin position="144"/>
        <end position="173"/>
    </location>
</feature>
<keyword evidence="1" id="KW-0862">Zinc</keyword>
<dbReference type="InterPro" id="IPR013087">
    <property type="entry name" value="Znf_C2H2_type"/>
</dbReference>
<reference evidence="4" key="1">
    <citation type="submission" date="2025-08" db="UniProtKB">
        <authorList>
            <consortium name="RefSeq"/>
        </authorList>
    </citation>
    <scope>IDENTIFICATION</scope>
</reference>
<keyword evidence="1" id="KW-0479">Metal-binding</keyword>
<dbReference type="AlphaFoldDB" id="A0A6J1MND1"/>
<feature type="domain" description="C2H2-type" evidence="2">
    <location>
        <begin position="203"/>
        <end position="232"/>
    </location>
</feature>
<dbReference type="GO" id="GO:0005634">
    <property type="term" value="C:nucleus"/>
    <property type="evidence" value="ECO:0007669"/>
    <property type="project" value="TreeGrafter"/>
</dbReference>
<dbReference type="OrthoDB" id="6145499at2759"/>
<dbReference type="GO" id="GO:0006357">
    <property type="term" value="P:regulation of transcription by RNA polymerase II"/>
    <property type="evidence" value="ECO:0007669"/>
    <property type="project" value="TreeGrafter"/>
</dbReference>
<dbReference type="RefSeq" id="XP_023937050.2">
    <property type="nucleotide sequence ID" value="XM_024081282.2"/>
</dbReference>
<dbReference type="SMART" id="SM00355">
    <property type="entry name" value="ZnF_C2H2"/>
    <property type="match status" value="6"/>
</dbReference>
<keyword evidence="1" id="KW-0863">Zinc-finger</keyword>